<gene>
    <name evidence="8" type="ORF">V9T40_003969</name>
</gene>
<dbReference type="GO" id="GO:0006508">
    <property type="term" value="P:proteolysis"/>
    <property type="evidence" value="ECO:0007669"/>
    <property type="project" value="UniProtKB-KW"/>
</dbReference>
<dbReference type="InterPro" id="IPR009003">
    <property type="entry name" value="Peptidase_S1_PA"/>
</dbReference>
<dbReference type="SUPFAM" id="SSF50494">
    <property type="entry name" value="Trypsin-like serine proteases"/>
    <property type="match status" value="1"/>
</dbReference>
<proteinExistence type="predicted"/>
<evidence type="ECO:0000313" key="8">
    <source>
        <dbReference type="EMBL" id="KAK7586093.1"/>
    </source>
</evidence>
<dbReference type="InterPro" id="IPR033116">
    <property type="entry name" value="TRYPSIN_SER"/>
</dbReference>
<evidence type="ECO:0000313" key="9">
    <source>
        <dbReference type="Proteomes" id="UP001367676"/>
    </source>
</evidence>
<dbReference type="SMART" id="SM00020">
    <property type="entry name" value="Tryp_SPc"/>
    <property type="match status" value="1"/>
</dbReference>
<evidence type="ECO:0000256" key="3">
    <source>
        <dbReference type="ARBA" id="ARBA00022825"/>
    </source>
</evidence>
<dbReference type="EMBL" id="JBBCAQ010000027">
    <property type="protein sequence ID" value="KAK7586093.1"/>
    <property type="molecule type" value="Genomic_DNA"/>
</dbReference>
<feature type="region of interest" description="Disordered" evidence="6">
    <location>
        <begin position="525"/>
        <end position="556"/>
    </location>
</feature>
<organism evidence="8 9">
    <name type="scientific">Parthenolecanium corni</name>
    <dbReference type="NCBI Taxonomy" id="536013"/>
    <lineage>
        <taxon>Eukaryota</taxon>
        <taxon>Metazoa</taxon>
        <taxon>Ecdysozoa</taxon>
        <taxon>Arthropoda</taxon>
        <taxon>Hexapoda</taxon>
        <taxon>Insecta</taxon>
        <taxon>Pterygota</taxon>
        <taxon>Neoptera</taxon>
        <taxon>Paraneoptera</taxon>
        <taxon>Hemiptera</taxon>
        <taxon>Sternorrhyncha</taxon>
        <taxon>Coccoidea</taxon>
        <taxon>Coccidae</taxon>
        <taxon>Parthenolecanium</taxon>
    </lineage>
</organism>
<evidence type="ECO:0000256" key="2">
    <source>
        <dbReference type="ARBA" id="ARBA00022801"/>
    </source>
</evidence>
<dbReference type="PRINTS" id="PR00722">
    <property type="entry name" value="CHYMOTRYPSIN"/>
</dbReference>
<name>A0AAN9TG72_9HEMI</name>
<evidence type="ECO:0000259" key="7">
    <source>
        <dbReference type="PROSITE" id="PS50240"/>
    </source>
</evidence>
<dbReference type="InterPro" id="IPR001254">
    <property type="entry name" value="Trypsin_dom"/>
</dbReference>
<dbReference type="FunFam" id="2.40.10.10:FF:000006">
    <property type="entry name" value="Serine proteinase stubble"/>
    <property type="match status" value="1"/>
</dbReference>
<evidence type="ECO:0000256" key="5">
    <source>
        <dbReference type="RuleBase" id="RU363034"/>
    </source>
</evidence>
<feature type="domain" description="Peptidase S1" evidence="7">
    <location>
        <begin position="630"/>
        <end position="865"/>
    </location>
</feature>
<evidence type="ECO:0000256" key="4">
    <source>
        <dbReference type="ARBA" id="ARBA00023157"/>
    </source>
</evidence>
<dbReference type="AlphaFoldDB" id="A0AAN9TG72"/>
<keyword evidence="3 5" id="KW-0720">Serine protease</keyword>
<keyword evidence="1 5" id="KW-0645">Protease</keyword>
<accession>A0AAN9TG72</accession>
<dbReference type="PROSITE" id="PS50240">
    <property type="entry name" value="TRYPSIN_DOM"/>
    <property type="match status" value="1"/>
</dbReference>
<keyword evidence="4" id="KW-1015">Disulfide bond</keyword>
<protein>
    <recommendedName>
        <fullName evidence="7">Peptidase S1 domain-containing protein</fullName>
    </recommendedName>
</protein>
<dbReference type="CDD" id="cd00190">
    <property type="entry name" value="Tryp_SPc"/>
    <property type="match status" value="1"/>
</dbReference>
<dbReference type="GO" id="GO:0004252">
    <property type="term" value="F:serine-type endopeptidase activity"/>
    <property type="evidence" value="ECO:0007669"/>
    <property type="project" value="InterPro"/>
</dbReference>
<dbReference type="PROSITE" id="PS00135">
    <property type="entry name" value="TRYPSIN_SER"/>
    <property type="match status" value="1"/>
</dbReference>
<dbReference type="Proteomes" id="UP001367676">
    <property type="component" value="Unassembled WGS sequence"/>
</dbReference>
<dbReference type="PANTHER" id="PTHR24252">
    <property type="entry name" value="ACROSIN-RELATED"/>
    <property type="match status" value="1"/>
</dbReference>
<comment type="caution">
    <text evidence="8">The sequence shown here is derived from an EMBL/GenBank/DDBJ whole genome shotgun (WGS) entry which is preliminary data.</text>
</comment>
<dbReference type="Gene3D" id="2.40.10.10">
    <property type="entry name" value="Trypsin-like serine proteases"/>
    <property type="match status" value="1"/>
</dbReference>
<evidence type="ECO:0000256" key="6">
    <source>
        <dbReference type="SAM" id="MobiDB-lite"/>
    </source>
</evidence>
<feature type="compositionally biased region" description="Acidic residues" evidence="6">
    <location>
        <begin position="525"/>
        <end position="534"/>
    </location>
</feature>
<dbReference type="PANTHER" id="PTHR24252:SF7">
    <property type="entry name" value="HYALIN"/>
    <property type="match status" value="1"/>
</dbReference>
<dbReference type="InterPro" id="IPR001314">
    <property type="entry name" value="Peptidase_S1A"/>
</dbReference>
<keyword evidence="2 5" id="KW-0378">Hydrolase</keyword>
<dbReference type="InterPro" id="IPR043504">
    <property type="entry name" value="Peptidase_S1_PA_chymotrypsin"/>
</dbReference>
<dbReference type="Pfam" id="PF00089">
    <property type="entry name" value="Trypsin"/>
    <property type="match status" value="1"/>
</dbReference>
<keyword evidence="9" id="KW-1185">Reference proteome</keyword>
<sequence>MEVKTANEFKNGIQFRKYLEDLLLSLNPVLPDDEMERKNTMTALDVLTECAFPSKKIIPIISAHHLDPPRHKSNIKQPEQLSHIQLEYMTRQPTRPCRVDMPSNNTVVCSGDDSLAILLKDLSLSDDDFDIDYDKINFNDKISFNVNWDEVLNEMSLSSGDSQMTNKTEESDIPANLYPNKPTQTAILNSVACNTELLQSTTFKDTVFVPANCMTPNIFGNVSTINLFTPDDADTTFVTSNIHNPFPTIPDDLLTPCILTKHHEGVQPKTPEPKKRKRVIKKPVQRRALYTEVDLSSSSSNSSWPTNAAENITPTESQQNIKKCRNVKTVHQKEMMLGNIFPFRREHTIPYKVMEYIEQHYSDLKLEIRHNKNAMFRENLPPEFRAVHLEIKYKLKMNGVIYKEYSNDKSWSVKNVFCRHCWDVCQTPEDIANILLDDEVLGVTAPPPPAAQAVPVVDEVIVISDDDEEEIVYHNMQPLEPIPSYWDFVRGLEVPRAKKRTSTFYQRGKPKRKCARRLSFEIITDEESESEEEGSISSGGYEGDSSGYSSSSSSDDDSRRAVAKKGYLRVFVFVCVAAGWTTEYSAGEEQFAATDKYTHLYSQASTKKHLLQERLGQPSSNRIDNADRRIVGGIETGIQEFPWQVAIALDDMFFCGGALINENFVLTAAHCVLTRDTPIDNLMLHVGDHNLMMTNETKHLTRKVQKIFFHSHFHPFLLDNDIALLQLDKPVTFADNIQPICLPEPSETYTNKKATVVGWGITSYPMGTPSSILQKIQVEVVSNFHCSRIIEESIGPGMICAAPPALQGTCFGDSGGPLSVETDSGRHVLIGIVSYGLTGCALVPAYPDIYTRVSEYIKWIEVNAM</sequence>
<feature type="compositionally biased region" description="Polar residues" evidence="6">
    <location>
        <begin position="304"/>
        <end position="320"/>
    </location>
</feature>
<dbReference type="PROSITE" id="PS00134">
    <property type="entry name" value="TRYPSIN_HIS"/>
    <property type="match status" value="1"/>
</dbReference>
<evidence type="ECO:0000256" key="1">
    <source>
        <dbReference type="ARBA" id="ARBA00022670"/>
    </source>
</evidence>
<feature type="region of interest" description="Disordered" evidence="6">
    <location>
        <begin position="291"/>
        <end position="320"/>
    </location>
</feature>
<reference evidence="8 9" key="1">
    <citation type="submission" date="2024-03" db="EMBL/GenBank/DDBJ databases">
        <title>Adaptation during the transition from Ophiocordyceps entomopathogen to insect associate is accompanied by gene loss and intensified selection.</title>
        <authorList>
            <person name="Ward C.M."/>
            <person name="Onetto C.A."/>
            <person name="Borneman A.R."/>
        </authorList>
    </citation>
    <scope>NUCLEOTIDE SEQUENCE [LARGE SCALE GENOMIC DNA]</scope>
    <source>
        <strain evidence="8">AWRI1</strain>
        <tissue evidence="8">Single Adult Female</tissue>
    </source>
</reference>
<dbReference type="InterPro" id="IPR018114">
    <property type="entry name" value="TRYPSIN_HIS"/>
</dbReference>
<feature type="compositionally biased region" description="Low complexity" evidence="6">
    <location>
        <begin position="535"/>
        <end position="553"/>
    </location>
</feature>